<keyword evidence="4 7" id="KW-0328">Glycosyltransferase</keyword>
<protein>
    <recommendedName>
        <fullName evidence="7">Glycogen synthase</fullName>
        <ecNumber evidence="7">2.4.1.21</ecNumber>
    </recommendedName>
    <alternativeName>
        <fullName evidence="7">Starch [bacterial glycogen] synthase</fullName>
    </alternativeName>
</protein>
<dbReference type="AlphaFoldDB" id="A0A0G1IJ54"/>
<dbReference type="HAMAP" id="MF_00484">
    <property type="entry name" value="Glycogen_synth"/>
    <property type="match status" value="1"/>
</dbReference>
<accession>A0A0G1IJ54</accession>
<comment type="caution">
    <text evidence="10">The sequence shown here is derived from an EMBL/GenBank/DDBJ whole genome shotgun (WGS) entry which is preliminary data.</text>
</comment>
<name>A0A0G1IJ54_9BACT</name>
<dbReference type="EMBL" id="LCIR01000019">
    <property type="protein sequence ID" value="KKT59190.1"/>
    <property type="molecule type" value="Genomic_DNA"/>
</dbReference>
<sequence length="499" mass="56698">MKIFKAKPNLKILFVASEAAPFSKAGGLGEVMFALPKALAALGYDARVMIPRYAGINQDKFFLKMLSEGLMVPTDAQENRQPRHLQCNIKQYENVYFLENREYYEQRANIYGYADDTVRWALLSRGVLEFLNQNREWMPDIIVSSDWQAAFLPNYLKTTYKDYARLSGIATVFSIHNLYYQGMFDHKFVSEMDYDAGQAQIPSFFDTRLLKLNMMRRGIMYADVINTVSPTYAKEIMTLDYGESLDGLLRERRSVVYGILNGIDYDTVNPKTDPHLPANYDVSSAKLRIQNKLELQKCFGLQEDSKKFVVGIVSRLDEQKGFDLLFDSLEALLHELDMQLVVVGSGDAKYMSFFGEIAKKFPERVAAHLSFDTVLPHLVFGGADAVLIPSKFEPSGLTQMEAMRYGAIPIARRTGGLADTVEDYGPGDEAGTGFVFERFSSQALSIALVRAYETYRHPSLWNNFQRRAMSKDFSWEHSAKEYIKLFEKAIDIKKGNVLG</sequence>
<gene>
    <name evidence="7" type="primary">glgA</name>
    <name evidence="10" type="ORF">UW53_C0019G0007</name>
</gene>
<feature type="binding site" evidence="7">
    <location>
        <position position="24"/>
    </location>
    <ligand>
        <name>ADP-alpha-D-glucose</name>
        <dbReference type="ChEBI" id="CHEBI:57498"/>
    </ligand>
</feature>
<evidence type="ECO:0000256" key="3">
    <source>
        <dbReference type="ARBA" id="ARBA00010281"/>
    </source>
</evidence>
<feature type="domain" description="Glycosyl transferase family 1" evidence="8">
    <location>
        <begin position="301"/>
        <end position="454"/>
    </location>
</feature>
<dbReference type="Pfam" id="PF08323">
    <property type="entry name" value="Glyco_transf_5"/>
    <property type="match status" value="1"/>
</dbReference>
<reference evidence="10 11" key="1">
    <citation type="journal article" date="2015" name="Nature">
        <title>rRNA introns, odd ribosomes, and small enigmatic genomes across a large radiation of phyla.</title>
        <authorList>
            <person name="Brown C.T."/>
            <person name="Hug L.A."/>
            <person name="Thomas B.C."/>
            <person name="Sharon I."/>
            <person name="Castelle C.J."/>
            <person name="Singh A."/>
            <person name="Wilkins M.J."/>
            <person name="Williams K.H."/>
            <person name="Banfield J.F."/>
        </authorList>
    </citation>
    <scope>NUCLEOTIDE SEQUENCE [LARGE SCALE GENOMIC DNA]</scope>
</reference>
<comment type="pathway">
    <text evidence="7">Glycan biosynthesis; glycogen biosynthesis.</text>
</comment>
<feature type="domain" description="Starch synthase catalytic" evidence="9">
    <location>
        <begin position="11"/>
        <end position="251"/>
    </location>
</feature>
<dbReference type="GO" id="GO:0004373">
    <property type="term" value="F:alpha-1,4-glucan glucosyltransferase (UDP-glucose donor) activity"/>
    <property type="evidence" value="ECO:0007669"/>
    <property type="project" value="InterPro"/>
</dbReference>
<dbReference type="Pfam" id="PF00534">
    <property type="entry name" value="Glycos_transf_1"/>
    <property type="match status" value="1"/>
</dbReference>
<proteinExistence type="inferred from homology"/>
<evidence type="ECO:0000256" key="2">
    <source>
        <dbReference type="ARBA" id="ARBA00002764"/>
    </source>
</evidence>
<dbReference type="InterPro" id="IPR001296">
    <property type="entry name" value="Glyco_trans_1"/>
</dbReference>
<dbReference type="CDD" id="cd03791">
    <property type="entry name" value="GT5_Glycogen_synthase_DULL1-like"/>
    <property type="match status" value="1"/>
</dbReference>
<dbReference type="GO" id="GO:0005978">
    <property type="term" value="P:glycogen biosynthetic process"/>
    <property type="evidence" value="ECO:0007669"/>
    <property type="project" value="UniProtKB-UniRule"/>
</dbReference>
<evidence type="ECO:0000259" key="9">
    <source>
        <dbReference type="Pfam" id="PF08323"/>
    </source>
</evidence>
<dbReference type="EC" id="2.4.1.21" evidence="7"/>
<evidence type="ECO:0000256" key="6">
    <source>
        <dbReference type="ARBA" id="ARBA00023056"/>
    </source>
</evidence>
<keyword evidence="5 7" id="KW-0808">Transferase</keyword>
<dbReference type="GO" id="GO:0009011">
    <property type="term" value="F:alpha-1,4-glucan glucosyltransferase (ADP-glucose donor) activity"/>
    <property type="evidence" value="ECO:0007669"/>
    <property type="project" value="UniProtKB-UniRule"/>
</dbReference>
<comment type="function">
    <text evidence="2 7">Synthesizes alpha-1,4-glucan chains using ADP-glucose.</text>
</comment>
<dbReference type="Gene3D" id="3.40.50.2000">
    <property type="entry name" value="Glycogen Phosphorylase B"/>
    <property type="match status" value="2"/>
</dbReference>
<dbReference type="PANTHER" id="PTHR45825">
    <property type="entry name" value="GRANULE-BOUND STARCH SYNTHASE 1, CHLOROPLASTIC/AMYLOPLASTIC"/>
    <property type="match status" value="1"/>
</dbReference>
<comment type="similarity">
    <text evidence="3 7">Belongs to the glycosyltransferase 1 family. Bacterial/plant glycogen synthase subfamily.</text>
</comment>
<dbReference type="InterPro" id="IPR011835">
    <property type="entry name" value="GS/SS"/>
</dbReference>
<dbReference type="PATRIC" id="fig|1618645.3.peg.966"/>
<evidence type="ECO:0000313" key="10">
    <source>
        <dbReference type="EMBL" id="KKT59190.1"/>
    </source>
</evidence>
<evidence type="ECO:0000313" key="11">
    <source>
        <dbReference type="Proteomes" id="UP000034087"/>
    </source>
</evidence>
<evidence type="ECO:0000256" key="5">
    <source>
        <dbReference type="ARBA" id="ARBA00022679"/>
    </source>
</evidence>
<dbReference type="Proteomes" id="UP000034087">
    <property type="component" value="Unassembled WGS sequence"/>
</dbReference>
<dbReference type="UniPathway" id="UPA00164"/>
<keyword evidence="6 7" id="KW-0320">Glycogen biosynthesis</keyword>
<dbReference type="PANTHER" id="PTHR45825:SF11">
    <property type="entry name" value="ALPHA AMYLASE DOMAIN-CONTAINING PROTEIN"/>
    <property type="match status" value="1"/>
</dbReference>
<organism evidence="10 11">
    <name type="scientific">Candidatus Giovannonibacteria bacterium GW2011_GWA1_44_25</name>
    <dbReference type="NCBI Taxonomy" id="1618645"/>
    <lineage>
        <taxon>Bacteria</taxon>
        <taxon>Candidatus Giovannoniibacteriota</taxon>
    </lineage>
</organism>
<dbReference type="SUPFAM" id="SSF53756">
    <property type="entry name" value="UDP-Glycosyltransferase/glycogen phosphorylase"/>
    <property type="match status" value="1"/>
</dbReference>
<evidence type="ECO:0000256" key="4">
    <source>
        <dbReference type="ARBA" id="ARBA00022676"/>
    </source>
</evidence>
<dbReference type="InterPro" id="IPR013534">
    <property type="entry name" value="Starch_synth_cat_dom"/>
</dbReference>
<evidence type="ECO:0000256" key="7">
    <source>
        <dbReference type="HAMAP-Rule" id="MF_00484"/>
    </source>
</evidence>
<evidence type="ECO:0000259" key="8">
    <source>
        <dbReference type="Pfam" id="PF00534"/>
    </source>
</evidence>
<evidence type="ECO:0000256" key="1">
    <source>
        <dbReference type="ARBA" id="ARBA00001478"/>
    </source>
</evidence>
<dbReference type="NCBIfam" id="TIGR02095">
    <property type="entry name" value="glgA"/>
    <property type="match status" value="1"/>
</dbReference>
<comment type="catalytic activity">
    <reaction evidence="1 7">
        <text>[(1-&gt;4)-alpha-D-glucosyl](n) + ADP-alpha-D-glucose = [(1-&gt;4)-alpha-D-glucosyl](n+1) + ADP + H(+)</text>
        <dbReference type="Rhea" id="RHEA:18189"/>
        <dbReference type="Rhea" id="RHEA-COMP:9584"/>
        <dbReference type="Rhea" id="RHEA-COMP:9587"/>
        <dbReference type="ChEBI" id="CHEBI:15378"/>
        <dbReference type="ChEBI" id="CHEBI:15444"/>
        <dbReference type="ChEBI" id="CHEBI:57498"/>
        <dbReference type="ChEBI" id="CHEBI:456216"/>
        <dbReference type="EC" id="2.4.1.21"/>
    </reaction>
</comment>